<reference evidence="3 4" key="1">
    <citation type="submission" date="2016-11" db="EMBL/GenBank/DDBJ databases">
        <title>Networking in microbes: conjugative elements and plasmids in the genus Alteromonas.</title>
        <authorList>
            <person name="Lopez-Perez M."/>
            <person name="Ramon-Marco N."/>
            <person name="Rodriguez-Valera F."/>
        </authorList>
    </citation>
    <scope>NUCLEOTIDE SEQUENCE [LARGE SCALE GENOMIC DNA]</scope>
    <source>
        <strain evidence="3 4">CP48</strain>
        <plasmid evidence="4">pamcp48-600</plasmid>
    </source>
</reference>
<feature type="transmembrane region" description="Helical" evidence="2">
    <location>
        <begin position="905"/>
        <end position="924"/>
    </location>
</feature>
<feature type="transmembrane region" description="Helical" evidence="2">
    <location>
        <begin position="980"/>
        <end position="1003"/>
    </location>
</feature>
<feature type="transmembrane region" description="Helical" evidence="2">
    <location>
        <begin position="107"/>
        <end position="131"/>
    </location>
</feature>
<organism evidence="3 4">
    <name type="scientific">Alteromonas mediterranea</name>
    <dbReference type="NCBI Taxonomy" id="314275"/>
    <lineage>
        <taxon>Bacteria</taxon>
        <taxon>Pseudomonadati</taxon>
        <taxon>Pseudomonadota</taxon>
        <taxon>Gammaproteobacteria</taxon>
        <taxon>Alteromonadales</taxon>
        <taxon>Alteromonadaceae</taxon>
        <taxon>Alteromonas/Salinimonas group</taxon>
        <taxon>Alteromonas</taxon>
    </lineage>
</organism>
<evidence type="ECO:0000256" key="2">
    <source>
        <dbReference type="SAM" id="Phobius"/>
    </source>
</evidence>
<keyword evidence="2" id="KW-1133">Transmembrane helix</keyword>
<feature type="region of interest" description="Disordered" evidence="1">
    <location>
        <begin position="1142"/>
        <end position="1222"/>
    </location>
</feature>
<proteinExistence type="predicted"/>
<feature type="compositionally biased region" description="Basic and acidic residues" evidence="1">
    <location>
        <begin position="1185"/>
        <end position="1195"/>
    </location>
</feature>
<geneLocation type="plasmid" evidence="4">
    <name>pamcp48-600</name>
</geneLocation>
<keyword evidence="2" id="KW-0472">Membrane</keyword>
<gene>
    <name evidence="3" type="ORF">BM524_21440</name>
</gene>
<keyword evidence="2" id="KW-0812">Transmembrane</keyword>
<feature type="compositionally biased region" description="Basic and acidic residues" evidence="1">
    <location>
        <begin position="1150"/>
        <end position="1168"/>
    </location>
</feature>
<feature type="transmembrane region" description="Helical" evidence="2">
    <location>
        <begin position="183"/>
        <end position="204"/>
    </location>
</feature>
<dbReference type="RefSeq" id="WP_071961094.1">
    <property type="nucleotide sequence ID" value="NZ_CP018025.1"/>
</dbReference>
<accession>A0AAC9JF19</accession>
<feature type="transmembrane region" description="Helical" evidence="2">
    <location>
        <begin position="936"/>
        <end position="956"/>
    </location>
</feature>
<evidence type="ECO:0000313" key="4">
    <source>
        <dbReference type="Proteomes" id="UP000182101"/>
    </source>
</evidence>
<evidence type="ECO:0000256" key="1">
    <source>
        <dbReference type="SAM" id="MobiDB-lite"/>
    </source>
</evidence>
<evidence type="ECO:0000313" key="3">
    <source>
        <dbReference type="EMBL" id="APD92469.1"/>
    </source>
</evidence>
<protein>
    <submittedName>
        <fullName evidence="3">Uncharacterized protein</fullName>
    </submittedName>
</protein>
<dbReference type="Proteomes" id="UP000182101">
    <property type="component" value="Plasmid pAMCP48-600"/>
</dbReference>
<keyword evidence="3" id="KW-0614">Plasmid</keyword>
<feature type="transmembrane region" description="Helical" evidence="2">
    <location>
        <begin position="152"/>
        <end position="171"/>
    </location>
</feature>
<dbReference type="AlphaFoldDB" id="A0AAC9JF19"/>
<feature type="transmembrane region" description="Helical" evidence="2">
    <location>
        <begin position="877"/>
        <end position="899"/>
    </location>
</feature>
<feature type="compositionally biased region" description="Basic and acidic residues" evidence="1">
    <location>
        <begin position="1210"/>
        <end position="1222"/>
    </location>
</feature>
<name>A0AAC9JF19_9ALTE</name>
<dbReference type="EMBL" id="CP018025">
    <property type="protein sequence ID" value="APD92469.1"/>
    <property type="molecule type" value="Genomic_DNA"/>
</dbReference>
<sequence>MRTLPKIPLLFIFLFFTFISADSIAQSSETDALPCGMVMGAQGAEVEAGSFEICEDDVSFQGLYILYGEIMGDSAYRALFELFLNPDVLDSEFTTFANETLGVSGGVYLALSALAIAGWVILSPLIAFKGWSLIKHFQKTGSFDFAESQGDVVKFTSYIGFLLFMAFPAGMSGGSDGLRPPLMVGQVLAIAGAVPAIQSGNYIYSTYLSSTNSTSTEVNLKTDFLLPSGQDVANKFIEIKMCESETRNSLMSMNAKPDSEFFKSFSFTEYFDFDHENIVGRYDNCLAYVGKAQEGDIPSSLSSFTIDKNTFTTDFCGSGAAYKADSYGYEHSCGRVQYDYGQKKYSDIIAGEDSVSGDDMEDVLHDVQSSFDVDAIYSRFKTTIRDELKSILSSTTLTAQEKYTQIDELALRSSSIIKSDLDGNPILGTGTNVEMQAKYMAAGAALLGGKFTGKWYDGNEYLYDSVTRDAWKAKTYLPVNYENEDIDNIFGIDTFLSEAESIADDIRSYYCAINWNDERETRRVITDFNMVADDSEDALAAAIGGRSVSYRCIRFLSEDEHGDTDFDRYITYMVDDPRANNDLVEIGGGAGYQFSTDSSLLLETQDYMTNTVAKRLYEDIRYKTLVLSSYSAAVKKAISESLSGNLSAAEEESTKDLNLRSRGWGVFGGALLYNGRTRTSAAHVGKSIESLITIESGGQGLNFIEQAAFGSDLNLDKLNELYSPYELDNMLAIGFSGAGDYEGPIGVKTDDVESQEAVEKLMGFVESLFLGPLDHIKVASGMDIDRTFSSGLQQCFDEGSEQCLTGVKHPLIALSDFGNEMIDNMLVLMVTHGVLKVVVDSGMTKKSDGEGETTGSKDDNSWWAKSKRFMSSMIDSISSVVGGLVKLLLSIVIKILGIAYTVLDLFMPVITTLAITGLIFAYLLPMLAYIYGFMMLLLFWGGIFLIAASIPFYIFMKLLNAEKEYQQGFMKMYQDLTGPYVSPLFFGISAVISWSIMVVLLYAVNITFTIMSIGLDASLNGSFGLSVLFLKIFLYVVYFVALFVLLKFCLGILKTMPDMLREKTGMKRSNDEKYIESLGFEQYVAGQVGYQMTQTLSQMPASLANALSKGYQNGGLKSTASLQREAEQAETTLANMRTLHEKLASQQQTDSRKEQESPVSEKESKKASENVNPEGMQKGASDASTDDKDDSKSSLEHPGANKKKVQINNEKGKSAPNKDDND</sequence>